<comment type="caution">
    <text evidence="7">The sequence shown here is derived from an EMBL/GenBank/DDBJ whole genome shotgun (WGS) entry which is preliminary data.</text>
</comment>
<dbReference type="EC" id="2.3.1.181" evidence="3"/>
<comment type="similarity">
    <text evidence="2">Belongs to the LipB family.</text>
</comment>
<dbReference type="PANTHER" id="PTHR10993:SF7">
    <property type="entry name" value="LIPOYLTRANSFERASE 2, MITOCHONDRIAL-RELATED"/>
    <property type="match status" value="1"/>
</dbReference>
<feature type="domain" description="BPL/LPL catalytic" evidence="6">
    <location>
        <begin position="152"/>
        <end position="342"/>
    </location>
</feature>
<dbReference type="InterPro" id="IPR045864">
    <property type="entry name" value="aa-tRNA-synth_II/BPL/LPL"/>
</dbReference>
<evidence type="ECO:0000313" key="8">
    <source>
        <dbReference type="Proteomes" id="UP001386955"/>
    </source>
</evidence>
<reference evidence="7 8" key="1">
    <citation type="submission" date="2024-01" db="EMBL/GenBank/DDBJ databases">
        <title>The genomes of 5 underutilized Papilionoideae crops provide insights into root nodulation and disease resistanc.</title>
        <authorList>
            <person name="Jiang F."/>
        </authorList>
    </citation>
    <scope>NUCLEOTIDE SEQUENCE [LARGE SCALE GENOMIC DNA]</scope>
    <source>
        <strain evidence="7">DUOXIRENSHENG_FW03</strain>
        <tissue evidence="7">Leaves</tissue>
    </source>
</reference>
<dbReference type="GO" id="GO:0009249">
    <property type="term" value="P:protein lipoylation"/>
    <property type="evidence" value="ECO:0007669"/>
    <property type="project" value="InterPro"/>
</dbReference>
<dbReference type="Gene3D" id="3.30.930.10">
    <property type="entry name" value="Bira Bifunctional Protein, Domain 2"/>
    <property type="match status" value="1"/>
</dbReference>
<dbReference type="SUPFAM" id="SSF55681">
    <property type="entry name" value="Class II aaRS and biotin synthetases"/>
    <property type="match status" value="1"/>
</dbReference>
<evidence type="ECO:0000256" key="4">
    <source>
        <dbReference type="ARBA" id="ARBA00022679"/>
    </source>
</evidence>
<dbReference type="PANTHER" id="PTHR10993">
    <property type="entry name" value="OCTANOYLTRANSFERASE"/>
    <property type="match status" value="1"/>
</dbReference>
<dbReference type="PROSITE" id="PS01313">
    <property type="entry name" value="LIPB"/>
    <property type="match status" value="1"/>
</dbReference>
<evidence type="ECO:0000259" key="6">
    <source>
        <dbReference type="PROSITE" id="PS51733"/>
    </source>
</evidence>
<dbReference type="GO" id="GO:0033819">
    <property type="term" value="F:lipoyl(octanoyl) transferase activity"/>
    <property type="evidence" value="ECO:0007669"/>
    <property type="project" value="UniProtKB-EC"/>
</dbReference>
<sequence length="372" mass="42114">MTLCKCPGTKLENKKKCFKLCTCINTSKPSFEFACSAAFEGLLGAGANIHAGTVSEIFSYRKLDMILLGTYCFSTVPSTASPYPSLPPGSYFNLHKPLLYSKPSKFTSLVIHGHKRICDLIDLHQEQVPYEEAWSWQKEIIRDKKAQIEKEGDCTDTLIILQHPSVYTLGTASTEENLKFDMKNAPFDIYRTERGGEVTYHGPGQLVMYPIINLRRHKMDLHWYLRTLEEVVIRVLSSTFSIQATRVEGLTGVWVGNGKVAAVGIRVSHWITYHGLALNVTTDLSPFKWIIPCGIRDRQVGSIKELLREGIGHETTDLHPLDDESLIHITHKSLIEVFAEVFQLEYCCKNVSALLLHERKQNSLNKWTQQQS</sequence>
<organism evidence="7 8">
    <name type="scientific">Psophocarpus tetragonolobus</name>
    <name type="common">Winged bean</name>
    <name type="synonym">Dolichos tetragonolobus</name>
    <dbReference type="NCBI Taxonomy" id="3891"/>
    <lineage>
        <taxon>Eukaryota</taxon>
        <taxon>Viridiplantae</taxon>
        <taxon>Streptophyta</taxon>
        <taxon>Embryophyta</taxon>
        <taxon>Tracheophyta</taxon>
        <taxon>Spermatophyta</taxon>
        <taxon>Magnoliopsida</taxon>
        <taxon>eudicotyledons</taxon>
        <taxon>Gunneridae</taxon>
        <taxon>Pentapetalae</taxon>
        <taxon>rosids</taxon>
        <taxon>fabids</taxon>
        <taxon>Fabales</taxon>
        <taxon>Fabaceae</taxon>
        <taxon>Papilionoideae</taxon>
        <taxon>50 kb inversion clade</taxon>
        <taxon>NPAAA clade</taxon>
        <taxon>indigoferoid/millettioid clade</taxon>
        <taxon>Phaseoleae</taxon>
        <taxon>Psophocarpus</taxon>
    </lineage>
</organism>
<evidence type="ECO:0000313" key="7">
    <source>
        <dbReference type="EMBL" id="KAK7385149.1"/>
    </source>
</evidence>
<dbReference type="Proteomes" id="UP001386955">
    <property type="component" value="Unassembled WGS sequence"/>
</dbReference>
<keyword evidence="5" id="KW-0012">Acyltransferase</keyword>
<evidence type="ECO:0000256" key="5">
    <source>
        <dbReference type="ARBA" id="ARBA00023315"/>
    </source>
</evidence>
<dbReference type="CDD" id="cd16444">
    <property type="entry name" value="LipB"/>
    <property type="match status" value="1"/>
</dbReference>
<dbReference type="InterPro" id="IPR020605">
    <property type="entry name" value="Octanoyltransferase_CS"/>
</dbReference>
<proteinExistence type="inferred from homology"/>
<keyword evidence="4" id="KW-0808">Transferase</keyword>
<accession>A0AAN9RYT1</accession>
<dbReference type="AlphaFoldDB" id="A0AAN9RYT1"/>
<evidence type="ECO:0000256" key="1">
    <source>
        <dbReference type="ARBA" id="ARBA00004821"/>
    </source>
</evidence>
<keyword evidence="8" id="KW-1185">Reference proteome</keyword>
<evidence type="ECO:0000256" key="3">
    <source>
        <dbReference type="ARBA" id="ARBA00012334"/>
    </source>
</evidence>
<name>A0AAN9RYT1_PSOTE</name>
<comment type="pathway">
    <text evidence="1">Protein modification; protein lipoylation via endogenous pathway; protein N(6)-(lipoyl)lysine from octanoyl-[acyl-carrier-protein]: step 1/2.</text>
</comment>
<dbReference type="NCBIfam" id="NF010925">
    <property type="entry name" value="PRK14345.1"/>
    <property type="match status" value="1"/>
</dbReference>
<dbReference type="NCBIfam" id="TIGR00214">
    <property type="entry name" value="lipB"/>
    <property type="match status" value="1"/>
</dbReference>
<evidence type="ECO:0000256" key="2">
    <source>
        <dbReference type="ARBA" id="ARBA00007907"/>
    </source>
</evidence>
<dbReference type="PROSITE" id="PS51733">
    <property type="entry name" value="BPL_LPL_CATALYTIC"/>
    <property type="match status" value="1"/>
</dbReference>
<dbReference type="EMBL" id="JAYMYS010000008">
    <property type="protein sequence ID" value="KAK7385149.1"/>
    <property type="molecule type" value="Genomic_DNA"/>
</dbReference>
<protein>
    <recommendedName>
        <fullName evidence="3">lipoyl(octanoyl) transferase</fullName>
        <ecNumber evidence="3">2.3.1.181</ecNumber>
    </recommendedName>
</protein>
<dbReference type="HAMAP" id="MF_00013">
    <property type="entry name" value="LipB"/>
    <property type="match status" value="1"/>
</dbReference>
<dbReference type="Pfam" id="PF21948">
    <property type="entry name" value="LplA-B_cat"/>
    <property type="match status" value="1"/>
</dbReference>
<dbReference type="InterPro" id="IPR000544">
    <property type="entry name" value="Octanoyltransferase"/>
</dbReference>
<dbReference type="InterPro" id="IPR004143">
    <property type="entry name" value="BPL_LPL_catalytic"/>
</dbReference>
<gene>
    <name evidence="7" type="ORF">VNO78_30861</name>
</gene>